<dbReference type="AlphaFoldDB" id="A0A232F304"/>
<comment type="caution">
    <text evidence="1">The sequence shown here is derived from an EMBL/GenBank/DDBJ whole genome shotgun (WGS) entry which is preliminary data.</text>
</comment>
<dbReference type="EMBL" id="NNAY01001081">
    <property type="protein sequence ID" value="OXU25216.1"/>
    <property type="molecule type" value="Genomic_DNA"/>
</dbReference>
<reference evidence="1 2" key="1">
    <citation type="journal article" date="2017" name="Curr. Biol.">
        <title>The Evolution of Venom by Co-option of Single-Copy Genes.</title>
        <authorList>
            <person name="Martinson E.O."/>
            <person name="Mrinalini"/>
            <person name="Kelkar Y.D."/>
            <person name="Chang C.H."/>
            <person name="Werren J.H."/>
        </authorList>
    </citation>
    <scope>NUCLEOTIDE SEQUENCE [LARGE SCALE GENOMIC DNA]</scope>
    <source>
        <strain evidence="1 2">Alberta</strain>
        <tissue evidence="1">Whole body</tissue>
    </source>
</reference>
<gene>
    <name evidence="1" type="ORF">TSAR_003007</name>
</gene>
<organism evidence="1 2">
    <name type="scientific">Trichomalopsis sarcophagae</name>
    <dbReference type="NCBI Taxonomy" id="543379"/>
    <lineage>
        <taxon>Eukaryota</taxon>
        <taxon>Metazoa</taxon>
        <taxon>Ecdysozoa</taxon>
        <taxon>Arthropoda</taxon>
        <taxon>Hexapoda</taxon>
        <taxon>Insecta</taxon>
        <taxon>Pterygota</taxon>
        <taxon>Neoptera</taxon>
        <taxon>Endopterygota</taxon>
        <taxon>Hymenoptera</taxon>
        <taxon>Apocrita</taxon>
        <taxon>Proctotrupomorpha</taxon>
        <taxon>Chalcidoidea</taxon>
        <taxon>Pteromalidae</taxon>
        <taxon>Pteromalinae</taxon>
        <taxon>Trichomalopsis</taxon>
    </lineage>
</organism>
<protein>
    <submittedName>
        <fullName evidence="1">Uncharacterized protein</fullName>
    </submittedName>
</protein>
<evidence type="ECO:0000313" key="1">
    <source>
        <dbReference type="EMBL" id="OXU25216.1"/>
    </source>
</evidence>
<proteinExistence type="predicted"/>
<keyword evidence="2" id="KW-1185">Reference proteome</keyword>
<accession>A0A232F304</accession>
<dbReference type="OrthoDB" id="7989680at2759"/>
<sequence>MPNISKIFESLLNNNITEHCIINNIIPDEQYDFKFKHSTVHAINLTDTTKHLNNHEMVATGLIDLEKAFFISSLKKVSHVT</sequence>
<name>A0A232F304_9HYME</name>
<dbReference type="Proteomes" id="UP000215335">
    <property type="component" value="Unassembled WGS sequence"/>
</dbReference>
<evidence type="ECO:0000313" key="2">
    <source>
        <dbReference type="Proteomes" id="UP000215335"/>
    </source>
</evidence>